<comment type="caution">
    <text evidence="3">The sequence shown here is derived from an EMBL/GenBank/DDBJ whole genome shotgun (WGS) entry which is preliminary data.</text>
</comment>
<dbReference type="EMBL" id="JAEMGP010000002">
    <property type="protein sequence ID" value="KAG5213410.1"/>
    <property type="molecule type" value="Genomic_DNA"/>
</dbReference>
<keyword evidence="1" id="KW-0175">Coiled coil</keyword>
<dbReference type="Proteomes" id="UP000664991">
    <property type="component" value="Unassembled WGS sequence"/>
</dbReference>
<feature type="region of interest" description="Disordered" evidence="2">
    <location>
        <begin position="1"/>
        <end position="27"/>
    </location>
</feature>
<feature type="compositionally biased region" description="Polar residues" evidence="2">
    <location>
        <begin position="1"/>
        <end position="11"/>
    </location>
</feature>
<feature type="coiled-coil region" evidence="1">
    <location>
        <begin position="1027"/>
        <end position="1183"/>
    </location>
</feature>
<dbReference type="PANTHER" id="PTHR47899">
    <property type="entry name" value="COILED-COIL DOMAIN-CONTAINING PROTEIN 171"/>
    <property type="match status" value="1"/>
</dbReference>
<dbReference type="Gene3D" id="1.10.287.1490">
    <property type="match status" value="1"/>
</dbReference>
<accession>A0A836D6M3</accession>
<reference evidence="3 4" key="1">
    <citation type="submission" date="2020-12" db="EMBL/GenBank/DDBJ databases">
        <title>De novo assembly of Tibetan sheep genome.</title>
        <authorList>
            <person name="Li X."/>
        </authorList>
    </citation>
    <scope>NUCLEOTIDE SEQUENCE [LARGE SCALE GENOMIC DNA]</scope>
    <source>
        <tissue evidence="3">Heart</tissue>
    </source>
</reference>
<feature type="coiled-coil region" evidence="1">
    <location>
        <begin position="365"/>
        <end position="424"/>
    </location>
</feature>
<protein>
    <recommendedName>
        <fullName evidence="5">Coiled-coil domain-containing protein 171</fullName>
    </recommendedName>
</protein>
<evidence type="ECO:0000313" key="4">
    <source>
        <dbReference type="Proteomes" id="UP000664991"/>
    </source>
</evidence>
<evidence type="ECO:0000256" key="1">
    <source>
        <dbReference type="SAM" id="Coils"/>
    </source>
</evidence>
<evidence type="ECO:0008006" key="5">
    <source>
        <dbReference type="Google" id="ProtNLM"/>
    </source>
</evidence>
<dbReference type="PANTHER" id="PTHR47899:SF1">
    <property type="entry name" value="COILED-COIL DOMAIN-CONTAINING PROTEIN 171"/>
    <property type="match status" value="1"/>
</dbReference>
<feature type="coiled-coil region" evidence="1">
    <location>
        <begin position="491"/>
        <end position="560"/>
    </location>
</feature>
<evidence type="ECO:0000256" key="2">
    <source>
        <dbReference type="SAM" id="MobiDB-lite"/>
    </source>
</evidence>
<dbReference type="InterPro" id="IPR038820">
    <property type="entry name" value="CCDC171"/>
</dbReference>
<feature type="coiled-coil region" evidence="1">
    <location>
        <begin position="89"/>
        <end position="123"/>
    </location>
</feature>
<feature type="coiled-coil region" evidence="1">
    <location>
        <begin position="195"/>
        <end position="329"/>
    </location>
</feature>
<name>A0A836D6M3_SHEEP</name>
<organism evidence="3 4">
    <name type="scientific">Ovis aries</name>
    <name type="common">Sheep</name>
    <dbReference type="NCBI Taxonomy" id="9940"/>
    <lineage>
        <taxon>Eukaryota</taxon>
        <taxon>Metazoa</taxon>
        <taxon>Chordata</taxon>
        <taxon>Craniata</taxon>
        <taxon>Vertebrata</taxon>
        <taxon>Euteleostomi</taxon>
        <taxon>Mammalia</taxon>
        <taxon>Eutheria</taxon>
        <taxon>Laurasiatheria</taxon>
        <taxon>Artiodactyla</taxon>
        <taxon>Ruminantia</taxon>
        <taxon>Pecora</taxon>
        <taxon>Bovidae</taxon>
        <taxon>Caprinae</taxon>
        <taxon>Ovis</taxon>
    </lineage>
</organism>
<proteinExistence type="predicted"/>
<gene>
    <name evidence="3" type="ORF">JEQ12_009196</name>
</gene>
<sequence>MPSAPLPSNSACAGCLPARPRSSAGRDLPIRARRSPTFAINISYWHISFGLKNASSDIKQMVKSETDLDITADLRKKLHRAKKEKLEITTKHNAELASYESQIAKLRSEVEKGEALRQSLEYDLAVARKEAGLGRRAAEERLAEAHRIQEKLCAQNVELQGKANEIEKAFQISQQKWKEECIRFEHDLEERDNIIQNCHQEYDLLTKEKSRLEKTLQEALEKHQDEKNEMESHIRETALEELRLQAEQWEAERRELQFIVQEQDNAVQNMHKKVEKLEAEHMECSDLLRRQTSELEFSTQREERLRKEFEATTLRVRKLEENIEAERAAHLESKFNSEIIQLRIRDLEGALQVEKASQAEAVADLEMIKNEFKEVESAYEREKHNAQESFAKLNVLEREYFSKNKKLNEEIEEQKKVILDLSKRLQYNEKSCSELQEELVMAKKHQAFLVETCENNVKELESILDSFCVSGQWTSGIHKDKDKPPSFSVVLETLRRTLTDYQNKLEDASNELSNMNNAKEKASNELDSTKQKIESHTKNIKDLQDKLGDVSKELSHLRTKCADREALINTLKVELQNVLHCWEKEKARAAQSESELQKLSQAFHKDTEEKLTFLHTLYQHLIAGSVLIKQPEGMLDKFSWSELCAVLQENVDALIVDLNRANEKISHLEYICKNKSDTMKELQQTQEDTFNKVAEQIKAQESCWHKQKKELELQYSELLLEVQKRAQKFQEIAEKNMEKLNRIEKSHEQLVFENSHFKNLLSQTKREKTSLLAACALMAGAFYPLYSRSSALSTQRDFLQEQVNTFELLKLEVRTLAQALSTVEEKKQEEAKMKKKTFKGLIRVFRKGVIAILAANRLKILGQSCVSLFTWMESFREGIGVLVCTGELKDKYKFPKHQKEQLRCLQALSWLTSTDLLVAIISSMAEVQEAISKTDPNSRICGHLLIGAAKNSFAKLMDKISLAMDSIPLHNNRSITYVEKDSLVQRLARGLHKVNTLALKYGLQGHVPILKSTASLQKQIFGFTQRLHAAEVERRSLRLEVTELKRNLNEMKKELDKTQGLQMQLNEFKQSKLITHEKFESACEELNNALLREQQAQMLLNEQAQQLQELNYRLELHSSEEADKNQTLGEAVKSLSEAKMELRRKDQSLRQLNRHLTQLEQDKRRLEENIHDAESALRMAAKDKECVANHMRTVENMLHKVRDQISLSRTAASRNDFTLQLPRLHLETFAMEGLKGGPEVVACQAMIKSFVDVYQLASARIATLEKEMTSHRSHIATLKSELHTACLRENESLQSDFLLETFSLQNSPKGSSLNVVRPVTVYSCLHWMWISDPSPECVQVSKIISEEPFIYEDGQTVFQLSRQGLFKRKKSKEEKRHRNSQARNIDSKSCCTELLEGCKWTREAIHIFQTLRQDTPGQITVRTAASYGRRARITESRAGGVQETPAVILPEILISQRIHLCELGDLKDLKNICVLLLTEGFESFS</sequence>
<evidence type="ECO:0000313" key="3">
    <source>
        <dbReference type="EMBL" id="KAG5213410.1"/>
    </source>
</evidence>